<accession>A0A9N9TJZ3</accession>
<keyword evidence="2" id="KW-0732">Signal</keyword>
<feature type="region of interest" description="Disordered" evidence="1">
    <location>
        <begin position="333"/>
        <end position="369"/>
    </location>
</feature>
<feature type="compositionally biased region" description="Basic residues" evidence="1">
    <location>
        <begin position="358"/>
        <end position="368"/>
    </location>
</feature>
<evidence type="ECO:0000313" key="4">
    <source>
        <dbReference type="Proteomes" id="UP001153712"/>
    </source>
</evidence>
<protein>
    <submittedName>
        <fullName evidence="3">Uncharacterized protein</fullName>
    </submittedName>
</protein>
<proteinExistence type="predicted"/>
<evidence type="ECO:0000313" key="3">
    <source>
        <dbReference type="EMBL" id="CAG9857726.1"/>
    </source>
</evidence>
<feature type="compositionally biased region" description="Basic and acidic residues" evidence="1">
    <location>
        <begin position="143"/>
        <end position="152"/>
    </location>
</feature>
<feature type="region of interest" description="Disordered" evidence="1">
    <location>
        <begin position="122"/>
        <end position="163"/>
    </location>
</feature>
<feature type="compositionally biased region" description="Acidic residues" evidence="1">
    <location>
        <begin position="334"/>
        <end position="345"/>
    </location>
</feature>
<evidence type="ECO:0000256" key="2">
    <source>
        <dbReference type="SAM" id="SignalP"/>
    </source>
</evidence>
<name>A0A9N9TJZ3_PHYSR</name>
<feature type="region of interest" description="Disordered" evidence="1">
    <location>
        <begin position="219"/>
        <end position="238"/>
    </location>
</feature>
<evidence type="ECO:0000256" key="1">
    <source>
        <dbReference type="SAM" id="MobiDB-lite"/>
    </source>
</evidence>
<organism evidence="3 4">
    <name type="scientific">Phyllotreta striolata</name>
    <name type="common">Striped flea beetle</name>
    <name type="synonym">Crioceris striolata</name>
    <dbReference type="NCBI Taxonomy" id="444603"/>
    <lineage>
        <taxon>Eukaryota</taxon>
        <taxon>Metazoa</taxon>
        <taxon>Ecdysozoa</taxon>
        <taxon>Arthropoda</taxon>
        <taxon>Hexapoda</taxon>
        <taxon>Insecta</taxon>
        <taxon>Pterygota</taxon>
        <taxon>Neoptera</taxon>
        <taxon>Endopterygota</taxon>
        <taxon>Coleoptera</taxon>
        <taxon>Polyphaga</taxon>
        <taxon>Cucujiformia</taxon>
        <taxon>Chrysomeloidea</taxon>
        <taxon>Chrysomelidae</taxon>
        <taxon>Galerucinae</taxon>
        <taxon>Alticini</taxon>
        <taxon>Phyllotreta</taxon>
    </lineage>
</organism>
<keyword evidence="4" id="KW-1185">Reference proteome</keyword>
<feature type="region of interest" description="Disordered" evidence="1">
    <location>
        <begin position="396"/>
        <end position="570"/>
    </location>
</feature>
<dbReference type="AlphaFoldDB" id="A0A9N9TJZ3"/>
<sequence length="599" mass="62925">MSLKVLLIAVIGVSLACCASIGKDDRSPTAKSKRAIYVTGDVESTGGRGGDALLDGPAGDGAFDIVGGAGGEGLVILRGRVTGKVRSVGGAGGHASVRNYLKNVHKFKGKKRIVGGTGNVGLVIGSQDGGDDDEEEEEEDVEVERRRRDLRDQQGGSRKKRDVIIGVGEDGEGYEVRRRPGGGTLVVGGHGGDGLVIKGGTRQRGNAIFYDDVTPLLVGKSSNSSQEEAGKPSGRRKRQAEFYVRQFKTASLHKAVLVQEVFARQAGNGPLTVLAEGTVRLGDDGVSVDGKVFVNAGSSYGGDVQRWEDNFLNKWGNFRVNFIRTRRRRRELREVEEDDDEDDDVPVLSLGNDGRVSLNRRNKKKNRHQTIQIRGGNGAKGLVIRGNVDGVITAVGGAGGDVTLGEEDSGTKRGRKPSGSGGKRPSDDGFSYSTFEGSEDEGTDDNSRGSGVSITTGNKRGGKPSGRRPGDDGFSYSIFEDSEDDGIDDNSRGSGGSGVRITTGNKRGGKPSGSDGKRPGEDGSSYSIFEDGEGGKTIITEVSSKGPAGGHVRIGTGGKLAVSSDGKKSSARDEIYLVRSTPSPKRTPPGGDYADTAFF</sequence>
<feature type="region of interest" description="Disordered" evidence="1">
    <location>
        <begin position="580"/>
        <end position="599"/>
    </location>
</feature>
<feature type="chain" id="PRO_5040427215" evidence="2">
    <location>
        <begin position="19"/>
        <end position="599"/>
    </location>
</feature>
<reference evidence="3" key="1">
    <citation type="submission" date="2022-01" db="EMBL/GenBank/DDBJ databases">
        <authorList>
            <person name="King R."/>
        </authorList>
    </citation>
    <scope>NUCLEOTIDE SEQUENCE</scope>
</reference>
<feature type="compositionally biased region" description="Acidic residues" evidence="1">
    <location>
        <begin position="129"/>
        <end position="142"/>
    </location>
</feature>
<dbReference type="Proteomes" id="UP001153712">
    <property type="component" value="Chromosome 14"/>
</dbReference>
<dbReference type="EMBL" id="OU900107">
    <property type="protein sequence ID" value="CAG9857726.1"/>
    <property type="molecule type" value="Genomic_DNA"/>
</dbReference>
<gene>
    <name evidence="3" type="ORF">PHYEVI_LOCUS4126</name>
</gene>
<feature type="signal peptide" evidence="2">
    <location>
        <begin position="1"/>
        <end position="18"/>
    </location>
</feature>